<dbReference type="RefSeq" id="WP_016123199.1">
    <property type="nucleotide sequence ID" value="NZ_KB976835.1"/>
</dbReference>
<sequence>MDYEKMWKELKGHYENRVGELKDKQYPNPSNPRTLAKTIVNVMNHLELKNEKGDEK</sequence>
<protein>
    <submittedName>
        <fullName evidence="1">Uncharacterized protein</fullName>
    </submittedName>
</protein>
<accession>A0A9W5VRS0</accession>
<organism evidence="1 2">
    <name type="scientific">Bacillus cereus VD184</name>
    <dbReference type="NCBI Taxonomy" id="1053242"/>
    <lineage>
        <taxon>Bacteria</taxon>
        <taxon>Bacillati</taxon>
        <taxon>Bacillota</taxon>
        <taxon>Bacilli</taxon>
        <taxon>Bacillales</taxon>
        <taxon>Bacillaceae</taxon>
        <taxon>Bacillus</taxon>
        <taxon>Bacillus cereus group</taxon>
    </lineage>
</organism>
<reference evidence="1 2" key="1">
    <citation type="submission" date="2012-12" db="EMBL/GenBank/DDBJ databases">
        <title>The Genome Sequence of Bacillus cereus VD184.</title>
        <authorList>
            <consortium name="The Broad Institute Genome Sequencing Platform"/>
            <consortium name="The Broad Institute Genome Sequencing Center for Infectious Disease"/>
            <person name="Feldgarden M."/>
            <person name="Van der Auwera G.A."/>
            <person name="Mahillon J."/>
            <person name="Duprez V."/>
            <person name="Timmery S."/>
            <person name="Mattelet C."/>
            <person name="Dierick K."/>
            <person name="Sun M."/>
            <person name="Yu Z."/>
            <person name="Zhu L."/>
            <person name="Hu X."/>
            <person name="Shank E.B."/>
            <person name="Swiecicka I."/>
            <person name="Hansen B.M."/>
            <person name="Andrup L."/>
            <person name="Walker B."/>
            <person name="Young S.K."/>
            <person name="Zeng Q."/>
            <person name="Gargeya S."/>
            <person name="Fitzgerald M."/>
            <person name="Haas B."/>
            <person name="Abouelleil A."/>
            <person name="Alvarado L."/>
            <person name="Arachchi H.M."/>
            <person name="Berlin A.M."/>
            <person name="Chapman S.B."/>
            <person name="Dewar J."/>
            <person name="Goldberg J."/>
            <person name="Griggs A."/>
            <person name="Gujja S."/>
            <person name="Hansen M."/>
            <person name="Howarth C."/>
            <person name="Imamovic A."/>
            <person name="Larimer J."/>
            <person name="McCowan C."/>
            <person name="Murphy C."/>
            <person name="Neiman D."/>
            <person name="Pearson M."/>
            <person name="Priest M."/>
            <person name="Roberts A."/>
            <person name="Saif S."/>
            <person name="Shea T."/>
            <person name="Sisk P."/>
            <person name="Sykes S."/>
            <person name="Wortman J."/>
            <person name="Nusbaum C."/>
            <person name="Birren B."/>
        </authorList>
    </citation>
    <scope>NUCLEOTIDE SEQUENCE [LARGE SCALE GENOMIC DNA]</scope>
    <source>
        <strain evidence="1 2">VD184</strain>
    </source>
</reference>
<dbReference type="EMBL" id="AHFK01000061">
    <property type="protein sequence ID" value="EOQ07810.1"/>
    <property type="molecule type" value="Genomic_DNA"/>
</dbReference>
<evidence type="ECO:0000313" key="2">
    <source>
        <dbReference type="Proteomes" id="UP000014028"/>
    </source>
</evidence>
<dbReference type="Proteomes" id="UP000014028">
    <property type="component" value="Unassembled WGS sequence"/>
</dbReference>
<dbReference type="AlphaFoldDB" id="A0A9W5VRS0"/>
<name>A0A9W5VRS0_BACCE</name>
<proteinExistence type="predicted"/>
<evidence type="ECO:0000313" key="1">
    <source>
        <dbReference type="EMBL" id="EOQ07810.1"/>
    </source>
</evidence>
<gene>
    <name evidence="1" type="ORF">IKC_00039</name>
</gene>
<comment type="caution">
    <text evidence="1">The sequence shown here is derived from an EMBL/GenBank/DDBJ whole genome shotgun (WGS) entry which is preliminary data.</text>
</comment>